<keyword evidence="1" id="KW-1133">Transmembrane helix</keyword>
<reference evidence="3" key="1">
    <citation type="submission" date="2017-02" db="EMBL/GenBank/DDBJ databases">
        <authorList>
            <person name="Daims H."/>
        </authorList>
    </citation>
    <scope>NUCLEOTIDE SEQUENCE [LARGE SCALE GENOMIC DNA]</scope>
</reference>
<evidence type="ECO:0000256" key="1">
    <source>
        <dbReference type="SAM" id="Phobius"/>
    </source>
</evidence>
<dbReference type="Proteomes" id="UP000195667">
    <property type="component" value="Unassembled WGS sequence"/>
</dbReference>
<accession>A0A1R4GZ53</accession>
<feature type="transmembrane region" description="Helical" evidence="1">
    <location>
        <begin position="151"/>
        <end position="169"/>
    </location>
</feature>
<keyword evidence="1" id="KW-0812">Transmembrane</keyword>
<evidence type="ECO:0000313" key="3">
    <source>
        <dbReference type="Proteomes" id="UP000195667"/>
    </source>
</evidence>
<proteinExistence type="predicted"/>
<feature type="transmembrane region" description="Helical" evidence="1">
    <location>
        <begin position="181"/>
        <end position="199"/>
    </location>
</feature>
<dbReference type="EMBL" id="FUKI01000002">
    <property type="protein sequence ID" value="SJM89241.1"/>
    <property type="molecule type" value="Genomic_DNA"/>
</dbReference>
<dbReference type="AlphaFoldDB" id="A0A1R4GZ53"/>
<keyword evidence="3" id="KW-1185">Reference proteome</keyword>
<dbReference type="OrthoDB" id="282780at2"/>
<name>A0A1R4GZ53_9GAMM</name>
<dbReference type="RefSeq" id="WP_087142049.1">
    <property type="nucleotide sequence ID" value="NZ_FUKI01000002.1"/>
</dbReference>
<gene>
    <name evidence="2" type="ORF">CRENPOLYSF1_100092</name>
</gene>
<protein>
    <recommendedName>
        <fullName evidence="4">Elongation factor-1 alpha</fullName>
    </recommendedName>
</protein>
<organism evidence="2 3">
    <name type="scientific">Crenothrix polyspora</name>
    <dbReference type="NCBI Taxonomy" id="360316"/>
    <lineage>
        <taxon>Bacteria</taxon>
        <taxon>Pseudomonadati</taxon>
        <taxon>Pseudomonadota</taxon>
        <taxon>Gammaproteobacteria</taxon>
        <taxon>Methylococcales</taxon>
        <taxon>Crenotrichaceae</taxon>
        <taxon>Crenothrix</taxon>
    </lineage>
</organism>
<sequence>MNSTLRQMNSSFKCLFSGYLLIIALGYAMAGLQILMTSGMADGQLGLSISDVVYSYHGNPTHSLLETKLNGSMQDKLSETERTQLITWLHKGAKKKAFDLEIKAIIDARCVRCHYAGNPSNIPDFSVFDNLKVRSVTQGASVATLTRLSHIHLFSIAFIFFSVGFIFAFSSGLPIKLKNTVLMLPYLFLAMDVSSWWLTKLDAHFAWLVIISGVGLGLVFMLMWSISLYEMWFARDKTTDTRG</sequence>
<feature type="transmembrane region" description="Helical" evidence="1">
    <location>
        <begin position="205"/>
        <end position="229"/>
    </location>
</feature>
<evidence type="ECO:0000313" key="2">
    <source>
        <dbReference type="EMBL" id="SJM89241.1"/>
    </source>
</evidence>
<keyword evidence="1" id="KW-0472">Membrane</keyword>
<evidence type="ECO:0008006" key="4">
    <source>
        <dbReference type="Google" id="ProtNLM"/>
    </source>
</evidence>